<sequence length="490" mass="51831">MSKSKSNGVKAAKPEKDVLSKAKNAGVTKPAQTVKSKSKDLAKAVATKKEDKKSKKKAKEPTPEPESDSSESEEESEDSESSESESESEAEAKPKTNGSAKINGTVPKPADSESESDSDSEEEDSESESDESEDEKPAPKAAVAKKVAKAESESESDSDSEEESDESEEETAPAKAKASKAEEGSDSDEDSEDDSESSKDDSEEEEEKTEAPAKKRKAEDEESPFAAKKKKAEEGAAVSTGTTNLFVGNLSWNVDEQWLTQEFEEYGELSGVRIVTDRDSGRSKGFGYVEYVNAADAAKAYAAKKGYELDGRAINLDWATGRTNGAAPQRAQDRAKSFGDKTSPPSETLFLGNLSFEVTQDIVSEAFAEYGTVTGVRLPTDRDTGAPKGFGYVTYSSVDEAKAAFEAMQGYDLTGRPLRLDYSSPRPSTGDSPRGGRGGGRGSFGGRGGGRGGFGGRGGAGGRGGSRGGRPQSFNRGGFGDFSGKKTSFN</sequence>
<dbReference type="Pfam" id="PF00076">
    <property type="entry name" value="RRM_1"/>
    <property type="match status" value="2"/>
</dbReference>
<dbReference type="Gene3D" id="3.30.70.330">
    <property type="match status" value="2"/>
</dbReference>
<reference evidence="5 6" key="2">
    <citation type="submission" date="2015-05" db="EMBL/GenBank/DDBJ databases">
        <authorList>
            <person name="Morales-Cruz A."/>
            <person name="Amrine K.C."/>
            <person name="Cantu D."/>
        </authorList>
    </citation>
    <scope>NUCLEOTIDE SEQUENCE [LARGE SCALE GENOMIC DNA]</scope>
    <source>
        <strain evidence="5">UCRPC4</strain>
    </source>
</reference>
<dbReference type="GO" id="GO:0003723">
    <property type="term" value="F:RNA binding"/>
    <property type="evidence" value="ECO:0007669"/>
    <property type="project" value="UniProtKB-UniRule"/>
</dbReference>
<feature type="compositionally biased region" description="Acidic residues" evidence="3">
    <location>
        <begin position="112"/>
        <end position="134"/>
    </location>
</feature>
<feature type="compositionally biased region" description="Basic and acidic residues" evidence="3">
    <location>
        <begin position="37"/>
        <end position="53"/>
    </location>
</feature>
<dbReference type="PROSITE" id="PS50102">
    <property type="entry name" value="RRM"/>
    <property type="match status" value="2"/>
</dbReference>
<name>A0A0G2E238_PHACM</name>
<comment type="caution">
    <text evidence="5">The sequence shown here is derived from an EMBL/GenBank/DDBJ whole genome shotgun (WGS) entry which is preliminary data.</text>
</comment>
<dbReference type="SMART" id="SM00360">
    <property type="entry name" value="RRM"/>
    <property type="match status" value="2"/>
</dbReference>
<evidence type="ECO:0000259" key="4">
    <source>
        <dbReference type="PROSITE" id="PS50102"/>
    </source>
</evidence>
<evidence type="ECO:0000313" key="6">
    <source>
        <dbReference type="Proteomes" id="UP000053317"/>
    </source>
</evidence>
<organism evidence="5 6">
    <name type="scientific">Phaeomoniella chlamydospora</name>
    <name type="common">Phaeoacremonium chlamydosporum</name>
    <dbReference type="NCBI Taxonomy" id="158046"/>
    <lineage>
        <taxon>Eukaryota</taxon>
        <taxon>Fungi</taxon>
        <taxon>Dikarya</taxon>
        <taxon>Ascomycota</taxon>
        <taxon>Pezizomycotina</taxon>
        <taxon>Eurotiomycetes</taxon>
        <taxon>Chaetothyriomycetidae</taxon>
        <taxon>Phaeomoniellales</taxon>
        <taxon>Phaeomoniellaceae</taxon>
        <taxon>Phaeomoniella</taxon>
    </lineage>
</organism>
<evidence type="ECO:0000256" key="1">
    <source>
        <dbReference type="ARBA" id="ARBA00022884"/>
    </source>
</evidence>
<dbReference type="InterPro" id="IPR035979">
    <property type="entry name" value="RBD_domain_sf"/>
</dbReference>
<keyword evidence="1 2" id="KW-0694">RNA-binding</keyword>
<feature type="region of interest" description="Disordered" evidence="3">
    <location>
        <begin position="416"/>
        <end position="490"/>
    </location>
</feature>
<feature type="domain" description="RRM" evidence="4">
    <location>
        <begin position="347"/>
        <end position="425"/>
    </location>
</feature>
<dbReference type="InterPro" id="IPR000504">
    <property type="entry name" value="RRM_dom"/>
</dbReference>
<dbReference type="AlphaFoldDB" id="A0A0G2E238"/>
<feature type="compositionally biased region" description="Acidic residues" evidence="3">
    <location>
        <begin position="153"/>
        <end position="171"/>
    </location>
</feature>
<feature type="compositionally biased region" description="Basic and acidic residues" evidence="3">
    <location>
        <begin position="209"/>
        <end position="219"/>
    </location>
</feature>
<evidence type="ECO:0000256" key="2">
    <source>
        <dbReference type="PROSITE-ProRule" id="PRU00176"/>
    </source>
</evidence>
<dbReference type="SUPFAM" id="SSF54928">
    <property type="entry name" value="RNA-binding domain, RBD"/>
    <property type="match status" value="2"/>
</dbReference>
<keyword evidence="6" id="KW-1185">Reference proteome</keyword>
<evidence type="ECO:0000256" key="3">
    <source>
        <dbReference type="SAM" id="MobiDB-lite"/>
    </source>
</evidence>
<dbReference type="OrthoDB" id="439808at2759"/>
<feature type="compositionally biased region" description="Gly residues" evidence="3">
    <location>
        <begin position="433"/>
        <end position="468"/>
    </location>
</feature>
<feature type="region of interest" description="Disordered" evidence="3">
    <location>
        <begin position="1"/>
        <end position="243"/>
    </location>
</feature>
<dbReference type="InterPro" id="IPR012677">
    <property type="entry name" value="Nucleotide-bd_a/b_plait_sf"/>
</dbReference>
<dbReference type="PANTHER" id="PTHR48027">
    <property type="entry name" value="HETEROGENEOUS NUCLEAR RIBONUCLEOPROTEIN 87F-RELATED"/>
    <property type="match status" value="1"/>
</dbReference>
<proteinExistence type="predicted"/>
<dbReference type="Proteomes" id="UP000053317">
    <property type="component" value="Unassembled WGS sequence"/>
</dbReference>
<protein>
    <submittedName>
        <fullName evidence="5">Putative nucleolin protein nsr1</fullName>
    </submittedName>
</protein>
<evidence type="ECO:0000313" key="5">
    <source>
        <dbReference type="EMBL" id="KKY16421.1"/>
    </source>
</evidence>
<dbReference type="InterPro" id="IPR052462">
    <property type="entry name" value="SLIRP/GR-RBP-like"/>
</dbReference>
<reference evidence="5 6" key="1">
    <citation type="submission" date="2015-05" db="EMBL/GenBank/DDBJ databases">
        <title>Distinctive expansion of gene families associated with plant cell wall degradation and secondary metabolism in the genomes of grapevine trunk pathogens.</title>
        <authorList>
            <person name="Lawrence D.P."/>
            <person name="Travadon R."/>
            <person name="Rolshausen P.E."/>
            <person name="Baumgartner K."/>
        </authorList>
    </citation>
    <scope>NUCLEOTIDE SEQUENCE [LARGE SCALE GENOMIC DNA]</scope>
    <source>
        <strain evidence="5">UCRPC4</strain>
    </source>
</reference>
<feature type="domain" description="RRM" evidence="4">
    <location>
        <begin position="243"/>
        <end position="321"/>
    </location>
</feature>
<feature type="compositionally biased region" description="Acidic residues" evidence="3">
    <location>
        <begin position="184"/>
        <end position="208"/>
    </location>
</feature>
<dbReference type="EMBL" id="LCWF01000161">
    <property type="protein sequence ID" value="KKY16421.1"/>
    <property type="molecule type" value="Genomic_DNA"/>
</dbReference>
<accession>A0A0G2E238</accession>
<feature type="compositionally biased region" description="Acidic residues" evidence="3">
    <location>
        <begin position="63"/>
        <end position="89"/>
    </location>
</feature>
<gene>
    <name evidence="5" type="ORF">UCRPC4_g05930</name>
</gene>